<evidence type="ECO:0000313" key="2">
    <source>
        <dbReference type="EMBL" id="QJA72418.1"/>
    </source>
</evidence>
<evidence type="ECO:0000256" key="1">
    <source>
        <dbReference type="SAM" id="Phobius"/>
    </source>
</evidence>
<dbReference type="EMBL" id="MT141949">
    <property type="protein sequence ID" value="QJA72418.1"/>
    <property type="molecule type" value="Genomic_DNA"/>
</dbReference>
<protein>
    <submittedName>
        <fullName evidence="2">Uncharacterized protein</fullName>
    </submittedName>
</protein>
<keyword evidence="1" id="KW-0472">Membrane</keyword>
<gene>
    <name evidence="2" type="ORF">MM415A02769_0012</name>
    <name evidence="3" type="ORF">MM415B03687_0006</name>
</gene>
<name>A0A6M3JSW5_9ZZZZ</name>
<proteinExistence type="predicted"/>
<sequence length="59" mass="6534">MRLALLISSLIIASAILKDQDLMIFDGLLKGLLGLLGGWFGFCDILEIGLKMGWVKKRK</sequence>
<dbReference type="AlphaFoldDB" id="A0A6M3JSW5"/>
<dbReference type="EMBL" id="MT143276">
    <property type="protein sequence ID" value="QJA94972.1"/>
    <property type="molecule type" value="Genomic_DNA"/>
</dbReference>
<reference evidence="2" key="1">
    <citation type="submission" date="2020-03" db="EMBL/GenBank/DDBJ databases">
        <title>The deep terrestrial virosphere.</title>
        <authorList>
            <person name="Holmfeldt K."/>
            <person name="Nilsson E."/>
            <person name="Simone D."/>
            <person name="Lopez-Fernandez M."/>
            <person name="Wu X."/>
            <person name="de Brujin I."/>
            <person name="Lundin D."/>
            <person name="Andersson A."/>
            <person name="Bertilsson S."/>
            <person name="Dopson M."/>
        </authorList>
    </citation>
    <scope>NUCLEOTIDE SEQUENCE</scope>
    <source>
        <strain evidence="2">MM415A02769</strain>
        <strain evidence="3">MM415B03687</strain>
    </source>
</reference>
<organism evidence="2">
    <name type="scientific">viral metagenome</name>
    <dbReference type="NCBI Taxonomy" id="1070528"/>
    <lineage>
        <taxon>unclassified sequences</taxon>
        <taxon>metagenomes</taxon>
        <taxon>organismal metagenomes</taxon>
    </lineage>
</organism>
<feature type="transmembrane region" description="Helical" evidence="1">
    <location>
        <begin position="31"/>
        <end position="50"/>
    </location>
</feature>
<keyword evidence="1" id="KW-1133">Transmembrane helix</keyword>
<accession>A0A6M3JSW5</accession>
<evidence type="ECO:0000313" key="3">
    <source>
        <dbReference type="EMBL" id="QJA94972.1"/>
    </source>
</evidence>
<keyword evidence="1" id="KW-0812">Transmembrane</keyword>